<evidence type="ECO:0000313" key="1">
    <source>
        <dbReference type="EMBL" id="CAH2217482.1"/>
    </source>
</evidence>
<evidence type="ECO:0000313" key="2">
    <source>
        <dbReference type="Proteomes" id="UP000838756"/>
    </source>
</evidence>
<reference evidence="1" key="1">
    <citation type="submission" date="2022-03" db="EMBL/GenBank/DDBJ databases">
        <authorList>
            <person name="Lindestad O."/>
        </authorList>
    </citation>
    <scope>NUCLEOTIDE SEQUENCE</scope>
</reference>
<keyword evidence="2" id="KW-1185">Reference proteome</keyword>
<gene>
    <name evidence="1" type="primary">jg21129</name>
    <name evidence="1" type="ORF">PAEG_LOCUS5371</name>
</gene>
<organism evidence="1 2">
    <name type="scientific">Pararge aegeria aegeria</name>
    <dbReference type="NCBI Taxonomy" id="348720"/>
    <lineage>
        <taxon>Eukaryota</taxon>
        <taxon>Metazoa</taxon>
        <taxon>Ecdysozoa</taxon>
        <taxon>Arthropoda</taxon>
        <taxon>Hexapoda</taxon>
        <taxon>Insecta</taxon>
        <taxon>Pterygota</taxon>
        <taxon>Neoptera</taxon>
        <taxon>Endopterygota</taxon>
        <taxon>Lepidoptera</taxon>
        <taxon>Glossata</taxon>
        <taxon>Ditrysia</taxon>
        <taxon>Papilionoidea</taxon>
        <taxon>Nymphalidae</taxon>
        <taxon>Satyrinae</taxon>
        <taxon>Satyrini</taxon>
        <taxon>Parargina</taxon>
        <taxon>Pararge</taxon>
    </lineage>
</organism>
<dbReference type="EMBL" id="CAKXAJ010018153">
    <property type="protein sequence ID" value="CAH2217482.1"/>
    <property type="molecule type" value="Genomic_DNA"/>
</dbReference>
<comment type="caution">
    <text evidence="1">The sequence shown here is derived from an EMBL/GenBank/DDBJ whole genome shotgun (WGS) entry which is preliminary data.</text>
</comment>
<sequence>MIRDQLEVEPVTASLLLNACHYPGERSRPPGPVIKPLDIFRDHSEMAKIVADNHLKGVATTSAGDWAERESSP</sequence>
<protein>
    <submittedName>
        <fullName evidence="1">Jg21129 protein</fullName>
    </submittedName>
</protein>
<dbReference type="Proteomes" id="UP000838756">
    <property type="component" value="Unassembled WGS sequence"/>
</dbReference>
<name>A0A8S4QWD2_9NEOP</name>
<dbReference type="AlphaFoldDB" id="A0A8S4QWD2"/>
<proteinExistence type="predicted"/>
<accession>A0A8S4QWD2</accession>